<dbReference type="Proteomes" id="UP000199152">
    <property type="component" value="Unassembled WGS sequence"/>
</dbReference>
<feature type="region of interest" description="Disordered" evidence="1">
    <location>
        <begin position="33"/>
        <end position="107"/>
    </location>
</feature>
<dbReference type="STRING" id="504800.SAMN04488085_10327"/>
<name>A0A1I4BHP6_9ACTN</name>
<gene>
    <name evidence="2" type="ORF">SAMN04488085_10327</name>
</gene>
<protein>
    <submittedName>
        <fullName evidence="2">Uncharacterized protein</fullName>
    </submittedName>
</protein>
<dbReference type="OrthoDB" id="3825678at2"/>
<evidence type="ECO:0000313" key="3">
    <source>
        <dbReference type="Proteomes" id="UP000199152"/>
    </source>
</evidence>
<dbReference type="InParanoid" id="A0A1I4BHP6"/>
<proteinExistence type="predicted"/>
<dbReference type="AlphaFoldDB" id="A0A1I4BHP6"/>
<accession>A0A1I4BHP6</accession>
<dbReference type="RefSeq" id="WP_091322033.1">
    <property type="nucleotide sequence ID" value="NZ_FOSW01000003.1"/>
</dbReference>
<organism evidence="2 3">
    <name type="scientific">Geodermatophilus ruber</name>
    <dbReference type="NCBI Taxonomy" id="504800"/>
    <lineage>
        <taxon>Bacteria</taxon>
        <taxon>Bacillati</taxon>
        <taxon>Actinomycetota</taxon>
        <taxon>Actinomycetes</taxon>
        <taxon>Geodermatophilales</taxon>
        <taxon>Geodermatophilaceae</taxon>
        <taxon>Geodermatophilus</taxon>
    </lineage>
</organism>
<keyword evidence="3" id="KW-1185">Reference proteome</keyword>
<sequence length="169" mass="18068">MTRRPVLPGAAELFRRTDTVPSVPEVTELPSISATVSSPALRGAAARRPEPVPAPSAVETTAPLTLVPGGVDDADPLAGYRTPPPPPAVPAPRTRGRAQRTERTKHDEKITVYISAEELLALESARLTLRAQHGVAADRGRIVREAIAVLLADLEERGEDSVLVRRLRG</sequence>
<dbReference type="EMBL" id="FOSW01000003">
    <property type="protein sequence ID" value="SFK67707.1"/>
    <property type="molecule type" value="Genomic_DNA"/>
</dbReference>
<reference evidence="2 3" key="1">
    <citation type="submission" date="2016-10" db="EMBL/GenBank/DDBJ databases">
        <authorList>
            <person name="de Groot N.N."/>
        </authorList>
    </citation>
    <scope>NUCLEOTIDE SEQUENCE [LARGE SCALE GENOMIC DNA]</scope>
    <source>
        <strain evidence="2 3">DSM 45317</strain>
    </source>
</reference>
<evidence type="ECO:0000256" key="1">
    <source>
        <dbReference type="SAM" id="MobiDB-lite"/>
    </source>
</evidence>
<evidence type="ECO:0000313" key="2">
    <source>
        <dbReference type="EMBL" id="SFK67707.1"/>
    </source>
</evidence>